<dbReference type="InterPro" id="IPR000305">
    <property type="entry name" value="GIY-YIG_endonuc"/>
</dbReference>
<dbReference type="PROSITE" id="PS50164">
    <property type="entry name" value="GIY_YIG"/>
    <property type="match status" value="1"/>
</dbReference>
<dbReference type="SUPFAM" id="SSF82771">
    <property type="entry name" value="GIY-YIG endonuclease"/>
    <property type="match status" value="1"/>
</dbReference>
<name>A0A8S5QLH4_9CAUD</name>
<organism evidence="4">
    <name type="scientific">CrAss-like virus sp. ctYsL76</name>
    <dbReference type="NCBI Taxonomy" id="2826826"/>
    <lineage>
        <taxon>Viruses</taxon>
        <taxon>Duplodnaviria</taxon>
        <taxon>Heunggongvirae</taxon>
        <taxon>Uroviricota</taxon>
        <taxon>Caudoviricetes</taxon>
        <taxon>Crassvirales</taxon>
    </lineage>
</organism>
<dbReference type="Gene3D" id="3.40.1440.10">
    <property type="entry name" value="GIY-YIG endonuclease"/>
    <property type="match status" value="1"/>
</dbReference>
<protein>
    <submittedName>
        <fullName evidence="4">Intron associated endonuclease</fullName>
    </submittedName>
</protein>
<evidence type="ECO:0000313" key="4">
    <source>
        <dbReference type="EMBL" id="DAE19928.1"/>
    </source>
</evidence>
<keyword evidence="4" id="KW-0378">Hydrolase</keyword>
<keyword evidence="2" id="KW-0460">Magnesium</keyword>
<evidence type="ECO:0000256" key="2">
    <source>
        <dbReference type="ARBA" id="ARBA00022842"/>
    </source>
</evidence>
<evidence type="ECO:0000259" key="3">
    <source>
        <dbReference type="PROSITE" id="PS50164"/>
    </source>
</evidence>
<dbReference type="GO" id="GO:0004519">
    <property type="term" value="F:endonuclease activity"/>
    <property type="evidence" value="ECO:0007669"/>
    <property type="project" value="UniProtKB-KW"/>
</dbReference>
<evidence type="ECO:0000256" key="1">
    <source>
        <dbReference type="ARBA" id="ARBA00001946"/>
    </source>
</evidence>
<feature type="domain" description="GIY-YIG" evidence="3">
    <location>
        <begin position="1"/>
        <end position="60"/>
    </location>
</feature>
<sequence length="60" mass="7072">MKGIIYKYTSPSGKAYIGQTINENKRKRQHIANSKNSNSKYYYLPFYAAIRKYGFDSFSY</sequence>
<accession>A0A8S5QLH4</accession>
<reference evidence="4" key="1">
    <citation type="journal article" date="2021" name="Proc. Natl. Acad. Sci. U.S.A.">
        <title>A Catalog of Tens of Thousands of Viruses from Human Metagenomes Reveals Hidden Associations with Chronic Diseases.</title>
        <authorList>
            <person name="Tisza M.J."/>
            <person name="Buck C.B."/>
        </authorList>
    </citation>
    <scope>NUCLEOTIDE SEQUENCE</scope>
    <source>
        <strain evidence="4">CtYsL76</strain>
    </source>
</reference>
<comment type="cofactor">
    <cofactor evidence="1">
        <name>Mg(2+)</name>
        <dbReference type="ChEBI" id="CHEBI:18420"/>
    </cofactor>
</comment>
<dbReference type="InterPro" id="IPR035901">
    <property type="entry name" value="GIY-YIG_endonuc_sf"/>
</dbReference>
<proteinExistence type="predicted"/>
<keyword evidence="4" id="KW-0255">Endonuclease</keyword>
<keyword evidence="4" id="KW-0540">Nuclease</keyword>
<dbReference type="EMBL" id="BK015689">
    <property type="protein sequence ID" value="DAE19928.1"/>
    <property type="molecule type" value="Genomic_DNA"/>
</dbReference>